<accession>A0ABM1TLQ7</accession>
<dbReference type="SMART" id="SM00353">
    <property type="entry name" value="HLH"/>
    <property type="match status" value="1"/>
</dbReference>
<keyword evidence="3" id="KW-1185">Reference proteome</keyword>
<dbReference type="Pfam" id="PF00010">
    <property type="entry name" value="HLH"/>
    <property type="match status" value="1"/>
</dbReference>
<dbReference type="PROSITE" id="PS50888">
    <property type="entry name" value="BHLH"/>
    <property type="match status" value="1"/>
</dbReference>
<proteinExistence type="predicted"/>
<dbReference type="SUPFAM" id="SSF47459">
    <property type="entry name" value="HLH, helix-loop-helix DNA-binding domain"/>
    <property type="match status" value="1"/>
</dbReference>
<dbReference type="PANTHER" id="PTHR46970">
    <property type="entry name" value="BASIC HELIX-LOOP-HELIX DOMAIN-CONTAINING PROTEIN USF3"/>
    <property type="match status" value="1"/>
</dbReference>
<dbReference type="InterPro" id="IPR048064">
    <property type="entry name" value="USF3_bHLH"/>
</dbReference>
<dbReference type="GeneID" id="106472539"/>
<evidence type="ECO:0000313" key="4">
    <source>
        <dbReference type="RefSeq" id="XP_022256813.1"/>
    </source>
</evidence>
<reference evidence="4" key="1">
    <citation type="submission" date="2025-08" db="UniProtKB">
        <authorList>
            <consortium name="RefSeq"/>
        </authorList>
    </citation>
    <scope>IDENTIFICATION</scope>
    <source>
        <tissue evidence="4">Muscle</tissue>
    </source>
</reference>
<evidence type="ECO:0000256" key="1">
    <source>
        <dbReference type="SAM" id="Coils"/>
    </source>
</evidence>
<evidence type="ECO:0000259" key="2">
    <source>
        <dbReference type="PROSITE" id="PS50888"/>
    </source>
</evidence>
<dbReference type="InterPro" id="IPR011598">
    <property type="entry name" value="bHLH_dom"/>
</dbReference>
<organism evidence="3 4">
    <name type="scientific">Limulus polyphemus</name>
    <name type="common">Atlantic horseshoe crab</name>
    <dbReference type="NCBI Taxonomy" id="6850"/>
    <lineage>
        <taxon>Eukaryota</taxon>
        <taxon>Metazoa</taxon>
        <taxon>Ecdysozoa</taxon>
        <taxon>Arthropoda</taxon>
        <taxon>Chelicerata</taxon>
        <taxon>Merostomata</taxon>
        <taxon>Xiphosura</taxon>
        <taxon>Limulidae</taxon>
        <taxon>Limulus</taxon>
    </lineage>
</organism>
<keyword evidence="1" id="KW-0175">Coiled coil</keyword>
<name>A0ABM1TLQ7_LIMPO</name>
<dbReference type="InterPro" id="IPR036638">
    <property type="entry name" value="HLH_DNA-bd_sf"/>
</dbReference>
<evidence type="ECO:0000313" key="3">
    <source>
        <dbReference type="Proteomes" id="UP000694941"/>
    </source>
</evidence>
<gene>
    <name evidence="4" type="primary">LOC106472539</name>
</gene>
<dbReference type="RefSeq" id="XP_022256813.1">
    <property type="nucleotide sequence ID" value="XM_022401105.1"/>
</dbReference>
<dbReference type="PANTHER" id="PTHR46970:SF1">
    <property type="entry name" value="BASIC HELIX-LOOP-HELIX DOMAIN-CONTAINING PROTEIN USF3"/>
    <property type="match status" value="1"/>
</dbReference>
<dbReference type="Proteomes" id="UP000694941">
    <property type="component" value="Unplaced"/>
</dbReference>
<dbReference type="InterPro" id="IPR053252">
    <property type="entry name" value="EMT_regulator"/>
</dbReference>
<feature type="coiled-coil region" evidence="1">
    <location>
        <begin position="89"/>
        <end position="116"/>
    </location>
</feature>
<feature type="domain" description="BHLH" evidence="2">
    <location>
        <begin position="25"/>
        <end position="76"/>
    </location>
</feature>
<sequence length="317" mass="35367">MSNQFTCSSDDEQSHRYDNGIRRLHKRRMHNEVERRCKDKINSWILKIGELLPDRDSKRQSKNGILEKAVEYIDYLQKANEKLLMDKCTDVQVEEIRQMKKQVKELREQNSSYVKLLNAAAIPLNSTPEEVWSQRPGKYSNKFTPEEASALIDVFQKKKSLNGSLKHNAKVNSSVGQNSTNKAQRVENGALNNSSSASDVETMIMSIPQRNLNVECAGDSESDQLEDDDCSRMALNITSNPPESALPKTGFNSSLNSSVQNSVGVTQSQSSNTKNSDICRQNLSFISVKSTTTQQCSTLASVTNRTISGVTGNFSCN</sequence>
<protein>
    <submittedName>
        <fullName evidence="4">Uncharacterized protein LOC106472539</fullName>
    </submittedName>
</protein>
<dbReference type="Gene3D" id="4.10.280.10">
    <property type="entry name" value="Helix-loop-helix DNA-binding domain"/>
    <property type="match status" value="1"/>
</dbReference>
<dbReference type="CDD" id="cd18910">
    <property type="entry name" value="bHLHzip_USF3"/>
    <property type="match status" value="1"/>
</dbReference>